<dbReference type="AlphaFoldDB" id="A0A8S1NLB9"/>
<comment type="caution">
    <text evidence="1">The sequence shown here is derived from an EMBL/GenBank/DDBJ whole genome shotgun (WGS) entry which is preliminary data.</text>
</comment>
<sequence>MFLLPISYIEQTPQAWQGLLNNEPKQQSIILFEYQLHLQRIKFHKEQRILQSKTNIIQLG</sequence>
<proteinExistence type="predicted"/>
<reference evidence="1" key="1">
    <citation type="submission" date="2021-01" db="EMBL/GenBank/DDBJ databases">
        <authorList>
            <consortium name="Genoscope - CEA"/>
            <person name="William W."/>
        </authorList>
    </citation>
    <scope>NUCLEOTIDE SEQUENCE</scope>
</reference>
<name>A0A8S1NLB9_PARPR</name>
<dbReference type="EMBL" id="CAJJDM010000087">
    <property type="protein sequence ID" value="CAD8089795.1"/>
    <property type="molecule type" value="Genomic_DNA"/>
</dbReference>
<gene>
    <name evidence="1" type="ORF">PPRIM_AZ9-3.1.T0840119</name>
</gene>
<protein>
    <submittedName>
        <fullName evidence="1">Uncharacterized protein</fullName>
    </submittedName>
</protein>
<organism evidence="1 2">
    <name type="scientific">Paramecium primaurelia</name>
    <dbReference type="NCBI Taxonomy" id="5886"/>
    <lineage>
        <taxon>Eukaryota</taxon>
        <taxon>Sar</taxon>
        <taxon>Alveolata</taxon>
        <taxon>Ciliophora</taxon>
        <taxon>Intramacronucleata</taxon>
        <taxon>Oligohymenophorea</taxon>
        <taxon>Peniculida</taxon>
        <taxon>Parameciidae</taxon>
        <taxon>Paramecium</taxon>
    </lineage>
</organism>
<accession>A0A8S1NLB9</accession>
<evidence type="ECO:0000313" key="2">
    <source>
        <dbReference type="Proteomes" id="UP000688137"/>
    </source>
</evidence>
<keyword evidence="2" id="KW-1185">Reference proteome</keyword>
<dbReference type="Proteomes" id="UP000688137">
    <property type="component" value="Unassembled WGS sequence"/>
</dbReference>
<evidence type="ECO:0000313" key="1">
    <source>
        <dbReference type="EMBL" id="CAD8089795.1"/>
    </source>
</evidence>